<evidence type="ECO:0000313" key="4">
    <source>
        <dbReference type="EMBL" id="MBC8581612.1"/>
    </source>
</evidence>
<gene>
    <name evidence="4" type="ORF">H8718_19180</name>
</gene>
<feature type="domain" description="N-acetyltransferase" evidence="3">
    <location>
        <begin position="6"/>
        <end position="146"/>
    </location>
</feature>
<dbReference type="Gene3D" id="3.40.630.30">
    <property type="match status" value="1"/>
</dbReference>
<dbReference type="Pfam" id="PF13673">
    <property type="entry name" value="Acetyltransf_10"/>
    <property type="match status" value="1"/>
</dbReference>
<dbReference type="CDD" id="cd04301">
    <property type="entry name" value="NAT_SF"/>
    <property type="match status" value="1"/>
</dbReference>
<dbReference type="InterPro" id="IPR051635">
    <property type="entry name" value="SNAT-like"/>
</dbReference>
<organism evidence="4 5">
    <name type="scientific">Zhenhengia yiwuensis</name>
    <dbReference type="NCBI Taxonomy" id="2763666"/>
    <lineage>
        <taxon>Bacteria</taxon>
        <taxon>Bacillati</taxon>
        <taxon>Bacillota</taxon>
        <taxon>Clostridia</taxon>
        <taxon>Lachnospirales</taxon>
        <taxon>Lachnospiraceae</taxon>
        <taxon>Zhenhengia</taxon>
    </lineage>
</organism>
<dbReference type="EMBL" id="JACRSY010000064">
    <property type="protein sequence ID" value="MBC8581612.1"/>
    <property type="molecule type" value="Genomic_DNA"/>
</dbReference>
<dbReference type="PANTHER" id="PTHR10908:SF0">
    <property type="entry name" value="SEROTONIN N-ACETYLTRANSFERASE"/>
    <property type="match status" value="1"/>
</dbReference>
<dbReference type="RefSeq" id="WP_249334614.1">
    <property type="nucleotide sequence ID" value="NZ_JACRSY010000064.1"/>
</dbReference>
<dbReference type="AlphaFoldDB" id="A0A926EP23"/>
<dbReference type="Proteomes" id="UP000655830">
    <property type="component" value="Unassembled WGS sequence"/>
</dbReference>
<dbReference type="InterPro" id="IPR000182">
    <property type="entry name" value="GNAT_dom"/>
</dbReference>
<evidence type="ECO:0000256" key="1">
    <source>
        <dbReference type="ARBA" id="ARBA00022679"/>
    </source>
</evidence>
<reference evidence="4" key="1">
    <citation type="submission" date="2020-08" db="EMBL/GenBank/DDBJ databases">
        <title>Genome public.</title>
        <authorList>
            <person name="Liu C."/>
            <person name="Sun Q."/>
        </authorList>
    </citation>
    <scope>NUCLEOTIDE SEQUENCE</scope>
    <source>
        <strain evidence="4">NSJ-12</strain>
    </source>
</reference>
<dbReference type="GO" id="GO:0008080">
    <property type="term" value="F:N-acetyltransferase activity"/>
    <property type="evidence" value="ECO:0007669"/>
    <property type="project" value="UniProtKB-ARBA"/>
</dbReference>
<dbReference type="InterPro" id="IPR016181">
    <property type="entry name" value="Acyl_CoA_acyltransferase"/>
</dbReference>
<evidence type="ECO:0000256" key="2">
    <source>
        <dbReference type="ARBA" id="ARBA00023315"/>
    </source>
</evidence>
<proteinExistence type="predicted"/>
<evidence type="ECO:0000259" key="3">
    <source>
        <dbReference type="PROSITE" id="PS51186"/>
    </source>
</evidence>
<dbReference type="SUPFAM" id="SSF55729">
    <property type="entry name" value="Acyl-CoA N-acyltransferases (Nat)"/>
    <property type="match status" value="1"/>
</dbReference>
<sequence>MNWIIKRFDDLTPVEVYDMIKLRLEVFIGEQGCSYEDLDDRDKQAYHMFLYDKENIIAYCRILDAGVAYEEMSIGRVCVHKNYRNQGIAKSMILEALEFVKKQVSHPTIKISAQSYIIPFYESVGFEIISEPYLEEGIEHRKMKWK</sequence>
<protein>
    <submittedName>
        <fullName evidence="4">GNAT family N-acetyltransferase</fullName>
    </submittedName>
</protein>
<keyword evidence="5" id="KW-1185">Reference proteome</keyword>
<keyword evidence="1" id="KW-0808">Transferase</keyword>
<comment type="caution">
    <text evidence="4">The sequence shown here is derived from an EMBL/GenBank/DDBJ whole genome shotgun (WGS) entry which is preliminary data.</text>
</comment>
<dbReference type="PROSITE" id="PS51186">
    <property type="entry name" value="GNAT"/>
    <property type="match status" value="1"/>
</dbReference>
<keyword evidence="2" id="KW-0012">Acyltransferase</keyword>
<evidence type="ECO:0000313" key="5">
    <source>
        <dbReference type="Proteomes" id="UP000655830"/>
    </source>
</evidence>
<name>A0A926EP23_9FIRM</name>
<accession>A0A926EP23</accession>
<dbReference type="PANTHER" id="PTHR10908">
    <property type="entry name" value="SEROTONIN N-ACETYLTRANSFERASE"/>
    <property type="match status" value="1"/>
</dbReference>